<reference evidence="3" key="2">
    <citation type="submission" date="2010-01" db="EMBL/GenBank/DDBJ databases">
        <title>The complete genome of Conexibacter woesei DSM 14684.</title>
        <authorList>
            <consortium name="US DOE Joint Genome Institute (JGI-PGF)"/>
            <person name="Lucas S."/>
            <person name="Copeland A."/>
            <person name="Lapidus A."/>
            <person name="Glavina del Rio T."/>
            <person name="Dalin E."/>
            <person name="Tice H."/>
            <person name="Bruce D."/>
            <person name="Goodwin L."/>
            <person name="Pitluck S."/>
            <person name="Kyrpides N."/>
            <person name="Mavromatis K."/>
            <person name="Ivanova N."/>
            <person name="Mikhailova N."/>
            <person name="Chertkov O."/>
            <person name="Brettin T."/>
            <person name="Detter J.C."/>
            <person name="Han C."/>
            <person name="Larimer F."/>
            <person name="Land M."/>
            <person name="Hauser L."/>
            <person name="Markowitz V."/>
            <person name="Cheng J.-F."/>
            <person name="Hugenholtz P."/>
            <person name="Woyke T."/>
            <person name="Wu D."/>
            <person name="Pukall R."/>
            <person name="Steenblock K."/>
            <person name="Schneider S."/>
            <person name="Klenk H.-P."/>
            <person name="Eisen J.A."/>
        </authorList>
    </citation>
    <scope>NUCLEOTIDE SEQUENCE [LARGE SCALE GENOMIC DNA]</scope>
    <source>
        <strain evidence="3">DSM 14684 / CIP 108061 / JCM 11494 / NBRC 100937 / ID131577</strain>
    </source>
</reference>
<dbReference type="KEGG" id="cwo:Cwoe_4682"/>
<reference evidence="2 3" key="1">
    <citation type="journal article" date="2010" name="Stand. Genomic Sci.">
        <title>Complete genome sequence of Conexibacter woesei type strain (ID131577).</title>
        <authorList>
            <person name="Pukall R."/>
            <person name="Lapidus A."/>
            <person name="Glavina Del Rio T."/>
            <person name="Copeland A."/>
            <person name="Tice H."/>
            <person name="Cheng J.-F."/>
            <person name="Lucas S."/>
            <person name="Chen F."/>
            <person name="Nolan M."/>
            <person name="Bruce D."/>
            <person name="Goodwin L."/>
            <person name="Pitluck S."/>
            <person name="Mavromatis K."/>
            <person name="Ivanova N."/>
            <person name="Ovchinnikova G."/>
            <person name="Pati A."/>
            <person name="Chen A."/>
            <person name="Palaniappan K."/>
            <person name="Land M."/>
            <person name="Hauser L."/>
            <person name="Chang Y.-J."/>
            <person name="Jeffries C.D."/>
            <person name="Chain P."/>
            <person name="Meincke L."/>
            <person name="Sims D."/>
            <person name="Brettin T."/>
            <person name="Detter J.C."/>
            <person name="Rohde M."/>
            <person name="Goeker M."/>
            <person name="Bristow J."/>
            <person name="Eisen J.A."/>
            <person name="Markowitz V."/>
            <person name="Kyrpides N.C."/>
            <person name="Klenk H.-P."/>
            <person name="Hugenholtz P."/>
        </authorList>
    </citation>
    <scope>NUCLEOTIDE SEQUENCE [LARGE SCALE GENOMIC DNA]</scope>
    <source>
        <strain evidence="3">DSM 14684 / CIP 108061 / JCM 11494 / NBRC 100937 / ID131577</strain>
    </source>
</reference>
<dbReference type="GO" id="GO:0016740">
    <property type="term" value="F:transferase activity"/>
    <property type="evidence" value="ECO:0007669"/>
    <property type="project" value="UniProtKB-KW"/>
</dbReference>
<dbReference type="InterPro" id="IPR036282">
    <property type="entry name" value="Glutathione-S-Trfase_C_sf"/>
</dbReference>
<dbReference type="Pfam" id="PF13410">
    <property type="entry name" value="GST_C_2"/>
    <property type="match status" value="1"/>
</dbReference>
<proteinExistence type="predicted"/>
<dbReference type="HOGENOM" id="CLU_1141047_0_0_11"/>
<protein>
    <submittedName>
        <fullName evidence="2">Glutathione S-transferase domain protein</fullName>
    </submittedName>
</protein>
<gene>
    <name evidence="2" type="ordered locus">Cwoe_4682</name>
</gene>
<dbReference type="Proteomes" id="UP000008229">
    <property type="component" value="Chromosome"/>
</dbReference>
<dbReference type="RefSeq" id="WP_012936146.1">
    <property type="nucleotide sequence ID" value="NC_013739.1"/>
</dbReference>
<dbReference type="SUPFAM" id="SSF47616">
    <property type="entry name" value="GST C-terminal domain-like"/>
    <property type="match status" value="1"/>
</dbReference>
<dbReference type="InterPro" id="IPR004045">
    <property type="entry name" value="Glutathione_S-Trfase_N"/>
</dbReference>
<dbReference type="AlphaFoldDB" id="D3FA00"/>
<dbReference type="CDD" id="cd00570">
    <property type="entry name" value="GST_N_family"/>
    <property type="match status" value="1"/>
</dbReference>
<name>D3FA00_CONWI</name>
<dbReference type="SUPFAM" id="SSF52833">
    <property type="entry name" value="Thioredoxin-like"/>
    <property type="match status" value="1"/>
</dbReference>
<evidence type="ECO:0000313" key="2">
    <source>
        <dbReference type="EMBL" id="ADB53095.1"/>
    </source>
</evidence>
<dbReference type="EMBL" id="CP001854">
    <property type="protein sequence ID" value="ADB53095.1"/>
    <property type="molecule type" value="Genomic_DNA"/>
</dbReference>
<evidence type="ECO:0000313" key="3">
    <source>
        <dbReference type="Proteomes" id="UP000008229"/>
    </source>
</evidence>
<dbReference type="Gene3D" id="1.20.1050.10">
    <property type="match status" value="1"/>
</dbReference>
<dbReference type="Gene3D" id="3.40.30.10">
    <property type="entry name" value="Glutaredoxin"/>
    <property type="match status" value="1"/>
</dbReference>
<feature type="domain" description="GST N-terminal" evidence="1">
    <location>
        <begin position="1"/>
        <end position="80"/>
    </location>
</feature>
<dbReference type="InterPro" id="IPR036249">
    <property type="entry name" value="Thioredoxin-like_sf"/>
</dbReference>
<keyword evidence="3" id="KW-1185">Reference proteome</keyword>
<dbReference type="Pfam" id="PF13417">
    <property type="entry name" value="GST_N_3"/>
    <property type="match status" value="1"/>
</dbReference>
<sequence>MRATLYTLSISNPGHSARLMLAYKGVETKAVDLLPGMHPLLLWLLGFRRGTVPAMKLGGRRVEGSLEVAQALDRAVPEPPLYPSDPARRAAVEQAERWGEADLQGVPRRIARYALAHDTDLRTWLARDIARLPLPRAVAIANAPVARVLAARVGANEAGARAALAGLPATLDHVDALLADGTIGGEQPNAADFQIAPSVRLLAAIPELADALAARPCDAWARGILPDLPSMPRSRVTSELTRT</sequence>
<accession>D3FA00</accession>
<dbReference type="STRING" id="469383.Cwoe_4682"/>
<evidence type="ECO:0000259" key="1">
    <source>
        <dbReference type="PROSITE" id="PS50404"/>
    </source>
</evidence>
<dbReference type="eggNOG" id="COG0625">
    <property type="taxonomic scope" value="Bacteria"/>
</dbReference>
<dbReference type="OrthoDB" id="5244167at2"/>
<dbReference type="PROSITE" id="PS50404">
    <property type="entry name" value="GST_NTER"/>
    <property type="match status" value="1"/>
</dbReference>
<organism evidence="2 3">
    <name type="scientific">Conexibacter woesei (strain DSM 14684 / CCUG 47730 / CIP 108061 / JCM 11494 / NBRC 100937 / ID131577)</name>
    <dbReference type="NCBI Taxonomy" id="469383"/>
    <lineage>
        <taxon>Bacteria</taxon>
        <taxon>Bacillati</taxon>
        <taxon>Actinomycetota</taxon>
        <taxon>Thermoleophilia</taxon>
        <taxon>Solirubrobacterales</taxon>
        <taxon>Conexibacteraceae</taxon>
        <taxon>Conexibacter</taxon>
    </lineage>
</organism>
<keyword evidence="2" id="KW-0808">Transferase</keyword>